<evidence type="ECO:0000256" key="4">
    <source>
        <dbReference type="ARBA" id="ARBA00022780"/>
    </source>
</evidence>
<feature type="transmembrane region" description="Helical" evidence="7">
    <location>
        <begin position="147"/>
        <end position="172"/>
    </location>
</feature>
<comment type="subcellular location">
    <subcellularLocation>
        <location evidence="1">Plastid</location>
        <location evidence="1">Chloroplast inner membrane</location>
        <topology evidence="1">Multi-pass membrane protein</topology>
    </subcellularLocation>
</comment>
<feature type="transmembrane region" description="Helical" evidence="7">
    <location>
        <begin position="73"/>
        <end position="100"/>
    </location>
</feature>
<evidence type="ECO:0000256" key="6">
    <source>
        <dbReference type="ARBA" id="ARBA00023136"/>
    </source>
</evidence>
<keyword evidence="4" id="KW-0934">Plastid</keyword>
<dbReference type="GO" id="GO:0022857">
    <property type="term" value="F:transmembrane transporter activity"/>
    <property type="evidence" value="ECO:0007669"/>
    <property type="project" value="InterPro"/>
</dbReference>
<feature type="transmembrane region" description="Helical" evidence="7">
    <location>
        <begin position="208"/>
        <end position="233"/>
    </location>
</feature>
<feature type="transmembrane region" description="Helical" evidence="7">
    <location>
        <begin position="253"/>
        <end position="276"/>
    </location>
</feature>
<gene>
    <name evidence="8" type="ORF">FOL47_002578</name>
</gene>
<dbReference type="PANTHER" id="PTHR42826">
    <property type="entry name" value="DICARBOXYLATE TRANSPORTER 2.1, CHLOROPLASTIC"/>
    <property type="match status" value="1"/>
</dbReference>
<evidence type="ECO:0000313" key="9">
    <source>
        <dbReference type="Proteomes" id="UP000591131"/>
    </source>
</evidence>
<evidence type="ECO:0000256" key="3">
    <source>
        <dbReference type="ARBA" id="ARBA00022692"/>
    </source>
</evidence>
<proteinExistence type="inferred from homology"/>
<evidence type="ECO:0000256" key="7">
    <source>
        <dbReference type="SAM" id="Phobius"/>
    </source>
</evidence>
<keyword evidence="6 7" id="KW-0472">Membrane</keyword>
<accession>A0A7J6KPA2</accession>
<comment type="similarity">
    <text evidence="2">Belongs to the SLC13A/DASS transporter (TC 2.A.47) family. DIT1 subfamily.</text>
</comment>
<keyword evidence="5 7" id="KW-1133">Transmembrane helix</keyword>
<sequence length="280" mass="30233">MSNHPDRAEASALPFTVQEKPGVKPSLFSRLRHWHTSVWPGANIPVVLGIVILGLIMWWLVPPGLGSNTWQLFVLFVCTIIAAILEPVPLSGVCLISLGIVSVTGVLTTSEMLSGFSSSAVWLVMFAFFFASGFVVTGLGKRMCFLVLRYAGSTTLGLGYGICLCEFLLAMAIPSNTARGVGVMMPILLPLMKDAFQSDPELGTSARIGTYLVLVEITANAMVATCWLTGGAWNALMLQFMKEVGVDLNWTSWAYSQAPVTLVSLVLMPLVMLFLAKPEI</sequence>
<dbReference type="GO" id="GO:0009706">
    <property type="term" value="C:chloroplast inner membrane"/>
    <property type="evidence" value="ECO:0007669"/>
    <property type="project" value="UniProtKB-SubCell"/>
</dbReference>
<dbReference type="InterPro" id="IPR001898">
    <property type="entry name" value="SLC13A/DASS"/>
</dbReference>
<dbReference type="Proteomes" id="UP000591131">
    <property type="component" value="Unassembled WGS sequence"/>
</dbReference>
<dbReference type="Pfam" id="PF00939">
    <property type="entry name" value="Na_sulph_symp"/>
    <property type="match status" value="1"/>
</dbReference>
<keyword evidence="3 7" id="KW-0812">Transmembrane</keyword>
<dbReference type="AlphaFoldDB" id="A0A7J6KPA2"/>
<keyword evidence="9" id="KW-1185">Reference proteome</keyword>
<feature type="non-terminal residue" evidence="8">
    <location>
        <position position="280"/>
    </location>
</feature>
<reference evidence="8 9" key="1">
    <citation type="submission" date="2020-04" db="EMBL/GenBank/DDBJ databases">
        <title>Perkinsus chesapeaki whole genome sequence.</title>
        <authorList>
            <person name="Bogema D.R."/>
        </authorList>
    </citation>
    <scope>NUCLEOTIDE SEQUENCE [LARGE SCALE GENOMIC DNA]</scope>
    <source>
        <strain evidence="8">ATCC PRA-425</strain>
    </source>
</reference>
<feature type="transmembrane region" description="Helical" evidence="7">
    <location>
        <begin position="42"/>
        <end position="61"/>
    </location>
</feature>
<keyword evidence="4" id="KW-1001">Plastid inner membrane</keyword>
<dbReference type="InterPro" id="IPR030676">
    <property type="entry name" value="CitT-rel"/>
</dbReference>
<comment type="caution">
    <text evidence="8">The sequence shown here is derived from an EMBL/GenBank/DDBJ whole genome shotgun (WGS) entry which is preliminary data.</text>
</comment>
<protein>
    <submittedName>
        <fullName evidence="8">Uncharacterized protein</fullName>
    </submittedName>
</protein>
<name>A0A7J6KPA2_PERCH</name>
<evidence type="ECO:0000313" key="8">
    <source>
        <dbReference type="EMBL" id="KAF4648978.1"/>
    </source>
</evidence>
<evidence type="ECO:0000256" key="2">
    <source>
        <dbReference type="ARBA" id="ARBA00007349"/>
    </source>
</evidence>
<evidence type="ECO:0000256" key="5">
    <source>
        <dbReference type="ARBA" id="ARBA00022989"/>
    </source>
</evidence>
<organism evidence="8 9">
    <name type="scientific">Perkinsus chesapeaki</name>
    <name type="common">Clam parasite</name>
    <name type="synonym">Perkinsus andrewsi</name>
    <dbReference type="NCBI Taxonomy" id="330153"/>
    <lineage>
        <taxon>Eukaryota</taxon>
        <taxon>Sar</taxon>
        <taxon>Alveolata</taxon>
        <taxon>Perkinsozoa</taxon>
        <taxon>Perkinsea</taxon>
        <taxon>Perkinsida</taxon>
        <taxon>Perkinsidae</taxon>
        <taxon>Perkinsus</taxon>
    </lineage>
</organism>
<evidence type="ECO:0000256" key="1">
    <source>
        <dbReference type="ARBA" id="ARBA00004478"/>
    </source>
</evidence>
<dbReference type="EMBL" id="JAAPAO010001719">
    <property type="protein sequence ID" value="KAF4648978.1"/>
    <property type="molecule type" value="Genomic_DNA"/>
</dbReference>
<feature type="transmembrane region" description="Helical" evidence="7">
    <location>
        <begin position="120"/>
        <end position="140"/>
    </location>
</feature>
<dbReference type="OrthoDB" id="1695362at2759"/>